<evidence type="ECO:0000256" key="6">
    <source>
        <dbReference type="PIRSR" id="PIRSR004762-2"/>
    </source>
</evidence>
<dbReference type="Gene3D" id="3.20.20.70">
    <property type="entry name" value="Aldolase class I"/>
    <property type="match status" value="1"/>
</dbReference>
<reference evidence="8" key="2">
    <citation type="submission" date="2021-04" db="EMBL/GenBank/DDBJ databases">
        <authorList>
            <person name="Gilroy R."/>
        </authorList>
    </citation>
    <scope>NUCLEOTIDE SEQUENCE</scope>
    <source>
        <strain evidence="8">CHK183-5548</strain>
    </source>
</reference>
<name>A0A9D2PA76_9FIRM</name>
<dbReference type="SFLD" id="SFLDS00029">
    <property type="entry name" value="Radical_SAM"/>
    <property type="match status" value="1"/>
</dbReference>
<dbReference type="PIRSF" id="PIRSF004762">
    <property type="entry name" value="CHP00423"/>
    <property type="match status" value="1"/>
</dbReference>
<evidence type="ECO:0000313" key="8">
    <source>
        <dbReference type="EMBL" id="HJC46429.1"/>
    </source>
</evidence>
<dbReference type="InterPro" id="IPR024021">
    <property type="entry name" value="FeFe-hyd_HydE_rSAM"/>
</dbReference>
<dbReference type="InterPro" id="IPR007197">
    <property type="entry name" value="rSAM"/>
</dbReference>
<dbReference type="SMART" id="SM00729">
    <property type="entry name" value="Elp3"/>
    <property type="match status" value="1"/>
</dbReference>
<dbReference type="Proteomes" id="UP000823883">
    <property type="component" value="Unassembled WGS sequence"/>
</dbReference>
<dbReference type="InterPro" id="IPR034422">
    <property type="entry name" value="HydE/PylB-like"/>
</dbReference>
<evidence type="ECO:0000256" key="4">
    <source>
        <dbReference type="ARBA" id="ARBA00023014"/>
    </source>
</evidence>
<evidence type="ECO:0000256" key="5">
    <source>
        <dbReference type="PIRSR" id="PIRSR004762-1"/>
    </source>
</evidence>
<feature type="binding site" evidence="5">
    <location>
        <position position="70"/>
    </location>
    <ligand>
        <name>[4Fe-4S] cluster</name>
        <dbReference type="ChEBI" id="CHEBI:49883"/>
        <note>4Fe-4S-S-AdoMet</note>
    </ligand>
</feature>
<keyword evidence="3 5" id="KW-0408">Iron</keyword>
<proteinExistence type="predicted"/>
<dbReference type="PANTHER" id="PTHR43726:SF1">
    <property type="entry name" value="BIOTIN SYNTHASE"/>
    <property type="match status" value="1"/>
</dbReference>
<feature type="binding site" evidence="5">
    <location>
        <position position="74"/>
    </location>
    <ligand>
        <name>[4Fe-4S] cluster</name>
        <dbReference type="ChEBI" id="CHEBI:49883"/>
        <note>4Fe-4S-S-AdoMet</note>
    </ligand>
</feature>
<dbReference type="InterPro" id="IPR058240">
    <property type="entry name" value="rSAM_sf"/>
</dbReference>
<keyword evidence="2" id="KW-0479">Metal-binding</keyword>
<keyword evidence="4 5" id="KW-0411">Iron-sulfur</keyword>
<protein>
    <submittedName>
        <fullName evidence="8">[FeFe] hydrogenase H-cluster radical SAM maturase HydE</fullName>
    </submittedName>
</protein>
<sequence length="355" mass="40476">MSLEREKRTVRLAEKLAREGDLSDGELLELIRDRNEASARCLRRLAGEARDRVYGKKIYIRGLIEFTNYCRNNCFYCGIRRGNEKAVRYRLKEEEILECCREGFELGFRTFVLQGGEDPWYNDERLEHLVRAVRREFPDCAITLSVGERSRESYERLFAAGVDRYLLRHETAVKSHYEMLHPAEMSFDHRMQCLRDLKDIGYQTGCGMMVQSPGQTEEDLVADLRFMKEFRPHMIGIGPFLSHKDTPFKEEKSGTAELTVYLLSIIRLMLPEVLLPATTALGTAEEGGRKLGVLAGANVVMPNLSPAGVRKKYMLYDNKLSGGSEAAEHLDLLREEMGSIGFEVAVDRGDSRMDG</sequence>
<dbReference type="SFLD" id="SFLDG01280">
    <property type="entry name" value="HydE/PylB-like"/>
    <property type="match status" value="1"/>
</dbReference>
<organism evidence="8 9">
    <name type="scientific">Candidatus Lachnoclostridium pullistercoris</name>
    <dbReference type="NCBI Taxonomy" id="2838632"/>
    <lineage>
        <taxon>Bacteria</taxon>
        <taxon>Bacillati</taxon>
        <taxon>Bacillota</taxon>
        <taxon>Clostridia</taxon>
        <taxon>Lachnospirales</taxon>
        <taxon>Lachnospiraceae</taxon>
    </lineage>
</organism>
<dbReference type="GO" id="GO:0051539">
    <property type="term" value="F:4 iron, 4 sulfur cluster binding"/>
    <property type="evidence" value="ECO:0007669"/>
    <property type="project" value="UniProtKB-KW"/>
</dbReference>
<dbReference type="PANTHER" id="PTHR43726">
    <property type="entry name" value="3-METHYLORNITHINE SYNTHASE"/>
    <property type="match status" value="1"/>
</dbReference>
<comment type="caution">
    <text evidence="8">The sequence shown here is derived from an EMBL/GenBank/DDBJ whole genome shotgun (WGS) entry which is preliminary data.</text>
</comment>
<evidence type="ECO:0000256" key="3">
    <source>
        <dbReference type="ARBA" id="ARBA00023004"/>
    </source>
</evidence>
<dbReference type="GO" id="GO:0016740">
    <property type="term" value="F:transferase activity"/>
    <property type="evidence" value="ECO:0007669"/>
    <property type="project" value="TreeGrafter"/>
</dbReference>
<dbReference type="Pfam" id="PF04055">
    <property type="entry name" value="Radical_SAM"/>
    <property type="match status" value="1"/>
</dbReference>
<dbReference type="InterPro" id="IPR013785">
    <property type="entry name" value="Aldolase_TIM"/>
</dbReference>
<feature type="binding site" evidence="6">
    <location>
        <position position="170"/>
    </location>
    <ligand>
        <name>S-adenosyl-L-methionine</name>
        <dbReference type="ChEBI" id="CHEBI:59789"/>
    </ligand>
</feature>
<keyword evidence="1 5" id="KW-0949">S-adenosyl-L-methionine</keyword>
<dbReference type="SFLD" id="SFLDF00348">
    <property type="entry name" value="FeFe_hydrogenase_maturase_(Hyd"/>
    <property type="match status" value="1"/>
</dbReference>
<feature type="binding site" evidence="6">
    <location>
        <position position="145"/>
    </location>
    <ligand>
        <name>(3R)-3-methyl-D-ornithine</name>
        <dbReference type="ChEBI" id="CHEBI:64642"/>
    </ligand>
</feature>
<evidence type="ECO:0000259" key="7">
    <source>
        <dbReference type="PROSITE" id="PS51918"/>
    </source>
</evidence>
<feature type="binding site" evidence="5">
    <location>
        <position position="77"/>
    </location>
    <ligand>
        <name>[4Fe-4S] cluster</name>
        <dbReference type="ChEBI" id="CHEBI:49883"/>
        <note>4Fe-4S-S-AdoMet</note>
    </ligand>
</feature>
<accession>A0A9D2PA76</accession>
<comment type="cofactor">
    <cofactor evidence="5">
        <name>[4Fe-4S] cluster</name>
        <dbReference type="ChEBI" id="CHEBI:49883"/>
    </cofactor>
    <text evidence="5">Binds 1 [4Fe-4S] cluster. The cluster is coordinated with 3 cysteines and an exchangeable S-adenosyl-L-methionine.</text>
</comment>
<dbReference type="CDD" id="cd01335">
    <property type="entry name" value="Radical_SAM"/>
    <property type="match status" value="1"/>
</dbReference>
<evidence type="ECO:0000256" key="2">
    <source>
        <dbReference type="ARBA" id="ARBA00022723"/>
    </source>
</evidence>
<dbReference type="NCBIfam" id="TIGR03956">
    <property type="entry name" value="rSAM_HydE"/>
    <property type="match status" value="1"/>
</dbReference>
<evidence type="ECO:0000313" key="9">
    <source>
        <dbReference type="Proteomes" id="UP000823883"/>
    </source>
</evidence>
<gene>
    <name evidence="8" type="primary">hydE</name>
    <name evidence="8" type="ORF">IAA04_00045</name>
</gene>
<feature type="binding site" evidence="6">
    <location>
        <position position="190"/>
    </location>
    <ligand>
        <name>S-adenosyl-L-methionine</name>
        <dbReference type="ChEBI" id="CHEBI:59789"/>
    </ligand>
</feature>
<dbReference type="EMBL" id="DWWL01000001">
    <property type="protein sequence ID" value="HJC46429.1"/>
    <property type="molecule type" value="Genomic_DNA"/>
</dbReference>
<dbReference type="SFLD" id="SFLDG01060">
    <property type="entry name" value="BATS_domain_containing"/>
    <property type="match status" value="1"/>
</dbReference>
<dbReference type="PROSITE" id="PS51918">
    <property type="entry name" value="RADICAL_SAM"/>
    <property type="match status" value="1"/>
</dbReference>
<reference evidence="8" key="1">
    <citation type="journal article" date="2021" name="PeerJ">
        <title>Extensive microbial diversity within the chicken gut microbiome revealed by metagenomics and culture.</title>
        <authorList>
            <person name="Gilroy R."/>
            <person name="Ravi A."/>
            <person name="Getino M."/>
            <person name="Pursley I."/>
            <person name="Horton D.L."/>
            <person name="Alikhan N.F."/>
            <person name="Baker D."/>
            <person name="Gharbi K."/>
            <person name="Hall N."/>
            <person name="Watson M."/>
            <person name="Adriaenssens E.M."/>
            <person name="Foster-Nyarko E."/>
            <person name="Jarju S."/>
            <person name="Secka A."/>
            <person name="Antonio M."/>
            <person name="Oren A."/>
            <person name="Chaudhuri R.R."/>
            <person name="La Ragione R."/>
            <person name="Hildebrand F."/>
            <person name="Pallen M.J."/>
        </authorList>
    </citation>
    <scope>NUCLEOTIDE SEQUENCE</scope>
    <source>
        <strain evidence="8">CHK183-5548</strain>
    </source>
</reference>
<dbReference type="SUPFAM" id="SSF102114">
    <property type="entry name" value="Radical SAM enzymes"/>
    <property type="match status" value="1"/>
</dbReference>
<evidence type="ECO:0000256" key="1">
    <source>
        <dbReference type="ARBA" id="ARBA00022691"/>
    </source>
</evidence>
<keyword evidence="5" id="KW-0004">4Fe-4S</keyword>
<feature type="binding site" evidence="6">
    <location>
        <position position="241"/>
    </location>
    <ligand>
        <name>S-adenosyl-L-methionine</name>
        <dbReference type="ChEBI" id="CHEBI:59789"/>
    </ligand>
</feature>
<dbReference type="InterPro" id="IPR006638">
    <property type="entry name" value="Elp3/MiaA/NifB-like_rSAM"/>
</dbReference>
<dbReference type="GO" id="GO:0046872">
    <property type="term" value="F:metal ion binding"/>
    <property type="evidence" value="ECO:0007669"/>
    <property type="project" value="UniProtKB-KW"/>
</dbReference>
<feature type="domain" description="Radical SAM core" evidence="7">
    <location>
        <begin position="56"/>
        <end position="278"/>
    </location>
</feature>
<dbReference type="AlphaFoldDB" id="A0A9D2PA76"/>